<dbReference type="AlphaFoldDB" id="A0A9Q3IFB5"/>
<keyword evidence="2" id="KW-1185">Reference proteome</keyword>
<accession>A0A9Q3IFB5</accession>
<sequence>MSSKANQQSKYPQDFLLNPGWNALTSQQPFWKSKQPTLNIPAGSQVHVGHEKLIEGGWQKRPLEDVSQSELSEGNLGLTLHQSKSVGLGI</sequence>
<dbReference type="EMBL" id="AVOT02044037">
    <property type="protein sequence ID" value="MBW0539423.1"/>
    <property type="molecule type" value="Genomic_DNA"/>
</dbReference>
<reference evidence="1" key="1">
    <citation type="submission" date="2021-03" db="EMBL/GenBank/DDBJ databases">
        <title>Draft genome sequence of rust myrtle Austropuccinia psidii MF-1, a brazilian biotype.</title>
        <authorList>
            <person name="Quecine M.C."/>
            <person name="Pachon D.M.R."/>
            <person name="Bonatelli M.L."/>
            <person name="Correr F.H."/>
            <person name="Franceschini L.M."/>
            <person name="Leite T.F."/>
            <person name="Margarido G.R.A."/>
            <person name="Almeida C.A."/>
            <person name="Ferrarezi J.A."/>
            <person name="Labate C.A."/>
        </authorList>
    </citation>
    <scope>NUCLEOTIDE SEQUENCE</scope>
    <source>
        <strain evidence="1">MF-1</strain>
    </source>
</reference>
<evidence type="ECO:0000313" key="1">
    <source>
        <dbReference type="EMBL" id="MBW0539423.1"/>
    </source>
</evidence>
<protein>
    <submittedName>
        <fullName evidence="1">Uncharacterized protein</fullName>
    </submittedName>
</protein>
<gene>
    <name evidence="1" type="ORF">O181_079138</name>
</gene>
<evidence type="ECO:0000313" key="2">
    <source>
        <dbReference type="Proteomes" id="UP000765509"/>
    </source>
</evidence>
<proteinExistence type="predicted"/>
<dbReference type="Proteomes" id="UP000765509">
    <property type="component" value="Unassembled WGS sequence"/>
</dbReference>
<name>A0A9Q3IFB5_9BASI</name>
<comment type="caution">
    <text evidence="1">The sequence shown here is derived from an EMBL/GenBank/DDBJ whole genome shotgun (WGS) entry which is preliminary data.</text>
</comment>
<organism evidence="1 2">
    <name type="scientific">Austropuccinia psidii MF-1</name>
    <dbReference type="NCBI Taxonomy" id="1389203"/>
    <lineage>
        <taxon>Eukaryota</taxon>
        <taxon>Fungi</taxon>
        <taxon>Dikarya</taxon>
        <taxon>Basidiomycota</taxon>
        <taxon>Pucciniomycotina</taxon>
        <taxon>Pucciniomycetes</taxon>
        <taxon>Pucciniales</taxon>
        <taxon>Sphaerophragmiaceae</taxon>
        <taxon>Austropuccinia</taxon>
    </lineage>
</organism>